<dbReference type="SUPFAM" id="SSF52518">
    <property type="entry name" value="Thiamin diphosphate-binding fold (THDP-binding)"/>
    <property type="match status" value="2"/>
</dbReference>
<dbReference type="RefSeq" id="WP_102951011.1">
    <property type="nucleotide sequence ID" value="NZ_CP024847.1"/>
</dbReference>
<dbReference type="InterPro" id="IPR013751">
    <property type="entry name" value="ACP_syn_III_N"/>
</dbReference>
<evidence type="ECO:0000256" key="4">
    <source>
        <dbReference type="ARBA" id="ARBA00012277"/>
    </source>
</evidence>
<dbReference type="Gene3D" id="3.40.50.920">
    <property type="match status" value="1"/>
</dbReference>
<dbReference type="Pfam" id="PF02780">
    <property type="entry name" value="Transketolase_C"/>
    <property type="match status" value="1"/>
</dbReference>
<dbReference type="Gene3D" id="2.40.50.100">
    <property type="match status" value="1"/>
</dbReference>
<dbReference type="Pfam" id="PF00676">
    <property type="entry name" value="E1_dh"/>
    <property type="match status" value="1"/>
</dbReference>
<dbReference type="PANTHER" id="PTHR42980:SF1">
    <property type="entry name" value="2-OXOISOVALERATE DEHYDROGENASE SUBUNIT BETA, MITOCHONDRIAL"/>
    <property type="match status" value="1"/>
</dbReference>
<dbReference type="CDD" id="cd00830">
    <property type="entry name" value="KAS_III"/>
    <property type="match status" value="1"/>
</dbReference>
<protein>
    <recommendedName>
        <fullName evidence="4">3-methyl-2-oxobutanoate dehydrogenase (2-methylpropanoyl-transferring)</fullName>
        <ecNumber evidence="4">1.2.4.4</ecNumber>
    </recommendedName>
</protein>
<dbReference type="SUPFAM" id="SSF51230">
    <property type="entry name" value="Single hybrid motif"/>
    <property type="match status" value="1"/>
</dbReference>
<feature type="domain" description="Lipoyl-binding" evidence="9">
    <location>
        <begin position="678"/>
        <end position="750"/>
    </location>
</feature>
<dbReference type="InterPro" id="IPR009014">
    <property type="entry name" value="Transketo_C/PFOR_II"/>
</dbReference>
<keyword evidence="6" id="KW-0450">Lipoyl</keyword>
<comment type="cofactor">
    <cofactor evidence="2">
        <name>thiamine diphosphate</name>
        <dbReference type="ChEBI" id="CHEBI:58937"/>
    </cofactor>
</comment>
<dbReference type="Pfam" id="PF08541">
    <property type="entry name" value="ACP_syn_III_C"/>
    <property type="match status" value="1"/>
</dbReference>
<comment type="cofactor">
    <cofactor evidence="1">
        <name>(R)-lipoate</name>
        <dbReference type="ChEBI" id="CHEBI:83088"/>
    </cofactor>
</comment>
<dbReference type="InterPro" id="IPR005475">
    <property type="entry name" value="Transketolase-like_Pyr-bd"/>
</dbReference>
<dbReference type="InterPro" id="IPR013747">
    <property type="entry name" value="ACP_syn_III_C"/>
</dbReference>
<dbReference type="InterPro" id="IPR000089">
    <property type="entry name" value="Biotin_lipoyl"/>
</dbReference>
<dbReference type="NCBIfam" id="NF006829">
    <property type="entry name" value="PRK09352.1"/>
    <property type="match status" value="1"/>
</dbReference>
<evidence type="ECO:0000256" key="1">
    <source>
        <dbReference type="ARBA" id="ARBA00001938"/>
    </source>
</evidence>
<keyword evidence="7" id="KW-0560">Oxidoreductase</keyword>
<keyword evidence="8" id="KW-0786">Thiamine pyrophosphate</keyword>
<evidence type="ECO:0000313" key="10">
    <source>
        <dbReference type="EMBL" id="AUR51712.1"/>
    </source>
</evidence>
<dbReference type="InterPro" id="IPR029061">
    <property type="entry name" value="THDP-binding"/>
</dbReference>
<name>A0A2I7N5J3_9NEIS</name>
<evidence type="ECO:0000256" key="5">
    <source>
        <dbReference type="ARBA" id="ARBA00022679"/>
    </source>
</evidence>
<dbReference type="SUPFAM" id="SSF52922">
    <property type="entry name" value="TK C-terminal domain-like"/>
    <property type="match status" value="1"/>
</dbReference>
<dbReference type="InterPro" id="IPR016039">
    <property type="entry name" value="Thiolase-like"/>
</dbReference>
<dbReference type="PROSITE" id="PS00189">
    <property type="entry name" value="LIPOYL"/>
    <property type="match status" value="1"/>
</dbReference>
<dbReference type="InterPro" id="IPR033248">
    <property type="entry name" value="Transketolase_C"/>
</dbReference>
<dbReference type="InterPro" id="IPR003016">
    <property type="entry name" value="2-oxoA_DH_lipoyl-BS"/>
</dbReference>
<dbReference type="Gene3D" id="3.40.50.970">
    <property type="match status" value="2"/>
</dbReference>
<dbReference type="Pfam" id="PF08545">
    <property type="entry name" value="ACP_syn_III"/>
    <property type="match status" value="1"/>
</dbReference>
<dbReference type="CDD" id="cd06849">
    <property type="entry name" value="lipoyl_domain"/>
    <property type="match status" value="1"/>
</dbReference>
<dbReference type="InterPro" id="IPR001017">
    <property type="entry name" value="DH_E1"/>
</dbReference>
<dbReference type="PROSITE" id="PS50968">
    <property type="entry name" value="BIOTINYL_LIPOYL"/>
    <property type="match status" value="1"/>
</dbReference>
<gene>
    <name evidence="10" type="ORF">CUN60_05185</name>
</gene>
<dbReference type="EC" id="1.2.4.4" evidence="4"/>
<dbReference type="KEGG" id="nba:CUN60_05185"/>
<keyword evidence="11" id="KW-1185">Reference proteome</keyword>
<dbReference type="OrthoDB" id="9780894at2"/>
<dbReference type="Gene3D" id="3.40.47.10">
    <property type="match status" value="1"/>
</dbReference>
<dbReference type="GO" id="GO:0009083">
    <property type="term" value="P:branched-chain amino acid catabolic process"/>
    <property type="evidence" value="ECO:0007669"/>
    <property type="project" value="TreeGrafter"/>
</dbReference>
<evidence type="ECO:0000256" key="7">
    <source>
        <dbReference type="ARBA" id="ARBA00023002"/>
    </source>
</evidence>
<dbReference type="SUPFAM" id="SSF53901">
    <property type="entry name" value="Thiolase-like"/>
    <property type="match status" value="1"/>
</dbReference>
<evidence type="ECO:0000256" key="2">
    <source>
        <dbReference type="ARBA" id="ARBA00001964"/>
    </source>
</evidence>
<sequence>MQQADLLSLYSFMIASRESDIVEAELVNSGEANFLASSKGHEGSVIIAPFLQKSDWLHCHYRDKALMLARGISNEMFLYSALCKAESHSAGRQMVSHMSAPELNVLSLVGPVGNNALQATGIAYAIKEESDNPLIYCSVGDGTSQQGEVLEAIAEAKRSNLPVLFFIHNNNLAISTRTEGKTFFSRPDGFVDSFYDIPITYINGSNALAEVAKAETVIKEIRTNRTPQIIVFNVDRLDNHSNADDQRLYRDDAELELSQDQDPLNLAQKYLLENGFSIEEIETAKKQAIKQVRDSIDVARAGTDPVSEFGAELPLNEAVKNPRNEYRGDFNSEERFTMLEAMRQVFNEQLANDPNVCLLGEDIEDGKGDVFGITRGLSTKYPGRVINSALSESTIAGMATGLALAGKKPVAFIQFADFLPIAYNQIMAEMATMYWRTNGGWQCPVIVFAACGAYRPGLGPFHSQTNEATFAHIPGLDVYMPSNAADAAGMLNAAFKSGRPSLFLYPKKLLNNGSNEDTTSKDVAKQLVTISKARIVKTGKDLTLVGWGNTVSLCLQVAEALEQVGSEVEVIDLRTIKPYDKQTLLMSAEKTGKLIVSHEDNLTCGVGGDILATIAEYAKKPVKLRRVTRGDTYVPCNFPNQLDVLPSFEKILTASAELLDLNLEWQSEESEDKSLLTVEVIGTSPSDESVQINEIHVKIGDEVNSGDVLVDVEASKSAGEILAPCKGIVEEICVEVGEKAMVGGALLKLRINENLVKATNKPKKPILSRKIGESAASDTQYVARSKTTIVGMTKPYFKTGSRVVTNEELLPNFPEFTNDDLIQRTGIHQRCWFAEGETAVGLATDAACEALEANKLGLHNIDLIICATCSPEQLQSPSVSCLVLNELNKIYGEQNIPAYDINAACSGYIYALQLAQDFLRTRPQSRVLLITAEALSQRIKPDDFETAFLFADAATATIICGEDNLDECMAELNQIYIGSDAEDGSILNIPTDTSAGITMQGKKLFSVAVKTMSMAIHKCCQLANRDVGSINLVVPHQANQRILSAVESRLKLPHGIMFSNIANYGNTSSCTIPIALSEALAENKHQKQIALCAFGAGFTAGAALLTQRA</sequence>
<dbReference type="PANTHER" id="PTHR42980">
    <property type="entry name" value="2-OXOISOVALERATE DEHYDROGENASE SUBUNIT BETA-RELATED"/>
    <property type="match status" value="1"/>
</dbReference>
<dbReference type="Proteomes" id="UP000236655">
    <property type="component" value="Chromosome"/>
</dbReference>
<dbReference type="GO" id="GO:0003863">
    <property type="term" value="F:branched-chain 2-oxo acid dehydrogenase activity"/>
    <property type="evidence" value="ECO:0007669"/>
    <property type="project" value="UniProtKB-EC"/>
</dbReference>
<keyword evidence="5" id="KW-0808">Transferase</keyword>
<evidence type="ECO:0000313" key="11">
    <source>
        <dbReference type="Proteomes" id="UP000236655"/>
    </source>
</evidence>
<dbReference type="Pfam" id="PF00364">
    <property type="entry name" value="Biotin_lipoyl"/>
    <property type="match status" value="1"/>
</dbReference>
<evidence type="ECO:0000256" key="3">
    <source>
        <dbReference type="ARBA" id="ARBA00003906"/>
    </source>
</evidence>
<dbReference type="InterPro" id="IPR011053">
    <property type="entry name" value="Single_hybrid_motif"/>
</dbReference>
<dbReference type="GO" id="GO:0006633">
    <property type="term" value="P:fatty acid biosynthetic process"/>
    <property type="evidence" value="ECO:0007669"/>
    <property type="project" value="InterPro"/>
</dbReference>
<proteinExistence type="predicted"/>
<dbReference type="SMART" id="SM00861">
    <property type="entry name" value="Transket_pyr"/>
    <property type="match status" value="1"/>
</dbReference>
<reference evidence="11" key="1">
    <citation type="submission" date="2017-11" db="EMBL/GenBank/DDBJ databases">
        <authorList>
            <person name="Chan K.G."/>
            <person name="Lee L.S."/>
        </authorList>
    </citation>
    <scope>NUCLEOTIDE SEQUENCE [LARGE SCALE GENOMIC DNA]</scope>
    <source>
        <strain evidence="11">DSM 100970</strain>
    </source>
</reference>
<evidence type="ECO:0000259" key="9">
    <source>
        <dbReference type="PROSITE" id="PS50968"/>
    </source>
</evidence>
<dbReference type="EMBL" id="CP024847">
    <property type="protein sequence ID" value="AUR51712.1"/>
    <property type="molecule type" value="Genomic_DNA"/>
</dbReference>
<accession>A0A2I7N5J3</accession>
<dbReference type="AlphaFoldDB" id="A0A2I7N5J3"/>
<comment type="function">
    <text evidence="3">E1 component of the 2-oxoglutarate dehydrogenase (OGDH) complex which catalyzes the decarboxylation of 2-oxoglutarate, the first step in the conversion of 2-oxoglutarate to succinyl-CoA and CO(2).</text>
</comment>
<dbReference type="Pfam" id="PF02779">
    <property type="entry name" value="Transket_pyr"/>
    <property type="match status" value="1"/>
</dbReference>
<evidence type="ECO:0000256" key="8">
    <source>
        <dbReference type="ARBA" id="ARBA00023052"/>
    </source>
</evidence>
<dbReference type="GO" id="GO:0004315">
    <property type="term" value="F:3-oxoacyl-[acyl-carrier-protein] synthase activity"/>
    <property type="evidence" value="ECO:0007669"/>
    <property type="project" value="InterPro"/>
</dbReference>
<organism evidence="10 11">
    <name type="scientific">Aquella oligotrophica</name>
    <dbReference type="NCBI Taxonomy" id="2067065"/>
    <lineage>
        <taxon>Bacteria</taxon>
        <taxon>Pseudomonadati</taxon>
        <taxon>Pseudomonadota</taxon>
        <taxon>Betaproteobacteria</taxon>
        <taxon>Neisseriales</taxon>
        <taxon>Neisseriaceae</taxon>
        <taxon>Aquella</taxon>
    </lineage>
</organism>
<evidence type="ECO:0000256" key="6">
    <source>
        <dbReference type="ARBA" id="ARBA00022823"/>
    </source>
</evidence>
<dbReference type="GO" id="GO:0007584">
    <property type="term" value="P:response to nutrient"/>
    <property type="evidence" value="ECO:0007669"/>
    <property type="project" value="TreeGrafter"/>
</dbReference>